<dbReference type="AlphaFoldDB" id="A0A644Y2C3"/>
<organism evidence="3">
    <name type="scientific">bioreactor metagenome</name>
    <dbReference type="NCBI Taxonomy" id="1076179"/>
    <lineage>
        <taxon>unclassified sequences</taxon>
        <taxon>metagenomes</taxon>
        <taxon>ecological metagenomes</taxon>
    </lineage>
</organism>
<name>A0A644Y2C3_9ZZZZ</name>
<dbReference type="Pfam" id="PF06808">
    <property type="entry name" value="DctM"/>
    <property type="match status" value="1"/>
</dbReference>
<gene>
    <name evidence="3" type="ORF">SDC9_69104</name>
</gene>
<feature type="transmembrane region" description="Helical" evidence="1">
    <location>
        <begin position="43"/>
        <end position="61"/>
    </location>
</feature>
<dbReference type="PANTHER" id="PTHR43849">
    <property type="entry name" value="BLL3936 PROTEIN"/>
    <property type="match status" value="1"/>
</dbReference>
<dbReference type="PANTHER" id="PTHR43849:SF2">
    <property type="entry name" value="BLL3936 PROTEIN"/>
    <property type="match status" value="1"/>
</dbReference>
<feature type="transmembrane region" description="Helical" evidence="1">
    <location>
        <begin position="68"/>
        <end position="89"/>
    </location>
</feature>
<dbReference type="InterPro" id="IPR010656">
    <property type="entry name" value="DctM"/>
</dbReference>
<protein>
    <recommendedName>
        <fullName evidence="2">TRAP C4-dicarboxylate transport system permease DctM subunit domain-containing protein</fullName>
    </recommendedName>
</protein>
<evidence type="ECO:0000259" key="2">
    <source>
        <dbReference type="Pfam" id="PF06808"/>
    </source>
</evidence>
<dbReference type="EMBL" id="VSSQ01003854">
    <property type="protein sequence ID" value="MPM22646.1"/>
    <property type="molecule type" value="Genomic_DNA"/>
</dbReference>
<keyword evidence="1" id="KW-0472">Membrane</keyword>
<evidence type="ECO:0000256" key="1">
    <source>
        <dbReference type="SAM" id="Phobius"/>
    </source>
</evidence>
<comment type="caution">
    <text evidence="3">The sequence shown here is derived from an EMBL/GenBank/DDBJ whole genome shotgun (WGS) entry which is preliminary data.</text>
</comment>
<keyword evidence="1" id="KW-0812">Transmembrane</keyword>
<proteinExistence type="predicted"/>
<reference evidence="3" key="1">
    <citation type="submission" date="2019-08" db="EMBL/GenBank/DDBJ databases">
        <authorList>
            <person name="Kucharzyk K."/>
            <person name="Murdoch R.W."/>
            <person name="Higgins S."/>
            <person name="Loffler F."/>
        </authorList>
    </citation>
    <scope>NUCLEOTIDE SEQUENCE</scope>
</reference>
<evidence type="ECO:0000313" key="3">
    <source>
        <dbReference type="EMBL" id="MPM22646.1"/>
    </source>
</evidence>
<feature type="domain" description="TRAP C4-dicarboxylate transport system permease DctM subunit" evidence="2">
    <location>
        <begin position="1"/>
        <end position="66"/>
    </location>
</feature>
<accession>A0A644Y2C3</accession>
<keyword evidence="1" id="KW-1133">Transmembrane helix</keyword>
<sequence length="148" mass="15541">MFLLYYAILSQITPPVALAAYAAGNIACANPNKVGFTAMRLGAIAFILPFFFVYGNALLLIGTVPEVILATATALIGTFCLAVGLEGWFANCPVNPVSRVIILAAALFCIVPGSQTDFVGLALIAVFMVLHKGSREGVAKLFKSKQSA</sequence>
<feature type="transmembrane region" description="Helical" evidence="1">
    <location>
        <begin position="101"/>
        <end position="130"/>
    </location>
</feature>